<dbReference type="Gene3D" id="1.20.140.30">
    <property type="entry name" value="MOB kinase activator"/>
    <property type="match status" value="1"/>
</dbReference>
<evidence type="ECO:0000256" key="1">
    <source>
        <dbReference type="ARBA" id="ARBA00001936"/>
    </source>
</evidence>
<reference evidence="23" key="1">
    <citation type="submission" date="2019-05" db="EMBL/GenBank/DDBJ databases">
        <authorList>
            <person name="Piombo E."/>
        </authorList>
    </citation>
    <scope>NUCLEOTIDE SEQUENCE</scope>
    <source>
        <strain evidence="23">C2S</strain>
    </source>
</reference>
<dbReference type="GO" id="GO:0000398">
    <property type="term" value="P:mRNA splicing, via spliceosome"/>
    <property type="evidence" value="ECO:0007669"/>
    <property type="project" value="TreeGrafter"/>
</dbReference>
<dbReference type="SUPFAM" id="SSF47928">
    <property type="entry name" value="N-terminal domain of the delta subunit of the F1F0-ATP synthase"/>
    <property type="match status" value="1"/>
</dbReference>
<dbReference type="AlphaFoldDB" id="A0A5Q3EAL9"/>
<feature type="region of interest" description="Disordered" evidence="22">
    <location>
        <begin position="506"/>
        <end position="547"/>
    </location>
</feature>
<dbReference type="InterPro" id="IPR020781">
    <property type="entry name" value="ATPase_OSCP/d_CS"/>
</dbReference>
<accession>A0A5Q3EAL9</accession>
<dbReference type="SUPFAM" id="SSF56300">
    <property type="entry name" value="Metallo-dependent phosphatases"/>
    <property type="match status" value="1"/>
</dbReference>
<evidence type="ECO:0000256" key="20">
    <source>
        <dbReference type="ARBA" id="ARBA00023310"/>
    </source>
</evidence>
<evidence type="ECO:0000256" key="5">
    <source>
        <dbReference type="ARBA" id="ARBA00004370"/>
    </source>
</evidence>
<feature type="binding site" evidence="21">
    <location>
        <position position="673"/>
    </location>
    <ligand>
        <name>Zn(2+)</name>
        <dbReference type="ChEBI" id="CHEBI:29105"/>
    </ligand>
</feature>
<evidence type="ECO:0000256" key="10">
    <source>
        <dbReference type="ARBA" id="ARBA00022664"/>
    </source>
</evidence>
<dbReference type="GO" id="GO:0005634">
    <property type="term" value="C:nucleus"/>
    <property type="evidence" value="ECO:0007669"/>
    <property type="project" value="UniProtKB-SubCell"/>
</dbReference>
<dbReference type="Pfam" id="PF03637">
    <property type="entry name" value="Mob1_phocein"/>
    <property type="match status" value="1"/>
</dbReference>
<keyword evidence="12" id="KW-0375">Hydrogen ion transport</keyword>
<dbReference type="InterPro" id="IPR036703">
    <property type="entry name" value="MOB_kinase_act_sf"/>
</dbReference>
<protein>
    <recommendedName>
        <fullName evidence="8">ATP synthase subunit 5, mitochondrial</fullName>
    </recommendedName>
</protein>
<keyword evidence="15" id="KW-0408">Iron</keyword>
<dbReference type="SMART" id="SM01388">
    <property type="entry name" value="Mob1_phocein"/>
    <property type="match status" value="1"/>
</dbReference>
<feature type="region of interest" description="Disordered" evidence="22">
    <location>
        <begin position="262"/>
        <end position="324"/>
    </location>
</feature>
<keyword evidence="10" id="KW-0507">mRNA processing</keyword>
<dbReference type="Pfam" id="PF05011">
    <property type="entry name" value="DBR1"/>
    <property type="match status" value="1"/>
</dbReference>
<dbReference type="SMART" id="SM01124">
    <property type="entry name" value="DBR1"/>
    <property type="match status" value="1"/>
</dbReference>
<evidence type="ECO:0000256" key="6">
    <source>
        <dbReference type="ARBA" id="ARBA00006045"/>
    </source>
</evidence>
<keyword evidence="14 21" id="KW-0862">Zinc</keyword>
<proteinExistence type="inferred from homology"/>
<feature type="binding site" evidence="21">
    <location>
        <position position="755"/>
    </location>
    <ligand>
        <name>Zn(2+)</name>
        <dbReference type="ChEBI" id="CHEBI:29105"/>
    </ligand>
</feature>
<dbReference type="InterPro" id="IPR005301">
    <property type="entry name" value="MOB_kinase_act_fam"/>
</dbReference>
<keyword evidence="9" id="KW-0813">Transport</keyword>
<evidence type="ECO:0000256" key="18">
    <source>
        <dbReference type="ARBA" id="ARBA00023211"/>
    </source>
</evidence>
<dbReference type="InterPro" id="IPR026015">
    <property type="entry name" value="ATP_synth_OSCP/delta_N_sf"/>
</dbReference>
<dbReference type="CDD" id="cd00844">
    <property type="entry name" value="MPP_Dbr1_N"/>
    <property type="match status" value="1"/>
</dbReference>
<dbReference type="GO" id="GO:0008419">
    <property type="term" value="F:RNA lariat debranching enzyme activity"/>
    <property type="evidence" value="ECO:0007669"/>
    <property type="project" value="TreeGrafter"/>
</dbReference>
<dbReference type="SUPFAM" id="SSF101152">
    <property type="entry name" value="Mob1/phocein"/>
    <property type="match status" value="1"/>
</dbReference>
<keyword evidence="20" id="KW-0066">ATP synthesis</keyword>
<feature type="compositionally biased region" description="Gly residues" evidence="22">
    <location>
        <begin position="531"/>
        <end position="547"/>
    </location>
</feature>
<evidence type="ECO:0000256" key="22">
    <source>
        <dbReference type="SAM" id="MobiDB-lite"/>
    </source>
</evidence>
<feature type="compositionally biased region" description="Acidic residues" evidence="22">
    <location>
        <begin position="279"/>
        <end position="295"/>
    </location>
</feature>
<organism evidence="23 24">
    <name type="scientific">Fusarium fujikuroi</name>
    <name type="common">Bakanae and foot rot disease fungus</name>
    <name type="synonym">Gibberella fujikuroi</name>
    <dbReference type="NCBI Taxonomy" id="5127"/>
    <lineage>
        <taxon>Eukaryota</taxon>
        <taxon>Fungi</taxon>
        <taxon>Dikarya</taxon>
        <taxon>Ascomycota</taxon>
        <taxon>Pezizomycotina</taxon>
        <taxon>Sordariomycetes</taxon>
        <taxon>Hypocreomycetidae</taxon>
        <taxon>Hypocreales</taxon>
        <taxon>Nectriaceae</taxon>
        <taxon>Fusarium</taxon>
        <taxon>Fusarium fujikuroi species complex</taxon>
    </lineage>
</organism>
<sequence>MAANTFETQGVRVAVEGCGHGTLDAIYASVEESCKQRGWDGVDILIIGGDFQSVRNAADLSIMSCPVKYRRLGDFPRYYSGEQKAPYLTIFIAGNHEASSHLWELYYGGWVAPNIYYMGAANILRFGPLRIAGLSGIWKGFDYRKPHHERLPFSGDDVKSWYHIREFDVRKMLQVRTQVDIGLSHDWPRAVEWHGDHAELFKKKPFFKQESIDGTLGNVAAEYVMDRLRPPYWFSAHMHVRFAAVKVYKDAEPVTQESKEVLVPVPASAPAPAPATEVNPDEIDLDMDDDDDDDEGSKAEPVAEVEKSEAETKEAPEASNEVSDELRAQLPASFARPQPKKTPGQPVPPEITNKEVRFLALDKCEGHRHYLQLCEIQPFKPETSSEYPPSQESPRWRLKYDPEWLAITRVFHDSLIIGDRSVQAPPDLGEEHYLPLVEKEREWIEENIIKSGKLDVPYNFEITAPPHVPGAPEIVNEQPEEYTSPQTAAFCELMGLANIWDATDAERRQRKAQGPPKTDQRFSGRGRGRGGGRGGRGGRGRGSWQGRGRGGRCMFRYLNPKSLLTMQQLETTIIPVSLSGEPLMFVDELTLANPGTLVNSNQRTRNQFRPRVGKGGSASYQLRQYAEVTLGGGSLRKVVKLPEGEDENEWLAVNMVDFYNQINLLYGAITEFCSPQSCPEMKATDEFEYLWQDNENYKRPTKMPAPAYIEQLMSWVQANIDNEQVLPSKIGVPFPKSFPALVRQIFKRMYRVYAHIYCHHYPVIRELGLEPHLNTSFKQYVLFVDEHGLASGRDYWGPLGDLVLRAVRVAAPQRALALRAAPVRSFAAAATTEVKPPISVFGVDGTYATALYTAAVKTSSIDAAADALNRLGALIEKDPKLATVLSAPTLTPADKKAIVQELEKQINAKDETVKNFLATLAENNRLGLIPGVVEKFSSIISAARGEVELTVTSAQALDKRTLNRLETAVSKSAYVSQGQKLKVTNEVNPEIVGGLVVEIGDRTIDLSVSSRIAKMNKLLTDTL</sequence>
<evidence type="ECO:0000256" key="12">
    <source>
        <dbReference type="ARBA" id="ARBA00022781"/>
    </source>
</evidence>
<evidence type="ECO:0000256" key="9">
    <source>
        <dbReference type="ARBA" id="ARBA00022448"/>
    </source>
</evidence>
<evidence type="ECO:0000313" key="24">
    <source>
        <dbReference type="Proteomes" id="UP000760494"/>
    </source>
</evidence>
<dbReference type="Pfam" id="PF00149">
    <property type="entry name" value="Metallophos"/>
    <property type="match status" value="1"/>
</dbReference>
<evidence type="ECO:0000256" key="11">
    <source>
        <dbReference type="ARBA" id="ARBA00022723"/>
    </source>
</evidence>
<evidence type="ECO:0000256" key="14">
    <source>
        <dbReference type="ARBA" id="ARBA00022833"/>
    </source>
</evidence>
<feature type="binding site" evidence="21">
    <location>
        <position position="678"/>
    </location>
    <ligand>
        <name>Zn(2+)</name>
        <dbReference type="ChEBI" id="CHEBI:29105"/>
    </ligand>
</feature>
<comment type="subcellular location">
    <subcellularLocation>
        <location evidence="5">Membrane</location>
    </subcellularLocation>
    <subcellularLocation>
        <location evidence="4">Nucleus</location>
    </subcellularLocation>
</comment>
<evidence type="ECO:0000256" key="17">
    <source>
        <dbReference type="ARBA" id="ARBA00023136"/>
    </source>
</evidence>
<dbReference type="InterPro" id="IPR007708">
    <property type="entry name" value="DBR1_C"/>
</dbReference>
<gene>
    <name evidence="23" type="ORF">C2S_5906</name>
</gene>
<evidence type="ECO:0000256" key="3">
    <source>
        <dbReference type="ARBA" id="ARBA00001954"/>
    </source>
</evidence>
<feature type="binding site" evidence="21">
    <location>
        <position position="760"/>
    </location>
    <ligand>
        <name>Zn(2+)</name>
        <dbReference type="ChEBI" id="CHEBI:29105"/>
    </ligand>
</feature>
<comment type="cofactor">
    <cofactor evidence="2">
        <name>Zn(2+)</name>
        <dbReference type="ChEBI" id="CHEBI:29105"/>
    </cofactor>
</comment>
<dbReference type="InterPro" id="IPR041816">
    <property type="entry name" value="Dbr1_N"/>
</dbReference>
<evidence type="ECO:0000256" key="15">
    <source>
        <dbReference type="ARBA" id="ARBA00023004"/>
    </source>
</evidence>
<dbReference type="GO" id="GO:0046933">
    <property type="term" value="F:proton-transporting ATP synthase activity, rotational mechanism"/>
    <property type="evidence" value="ECO:0007669"/>
    <property type="project" value="InterPro"/>
</dbReference>
<keyword evidence="11 21" id="KW-0479">Metal-binding</keyword>
<dbReference type="HAMAP" id="MF_01416">
    <property type="entry name" value="ATP_synth_delta_bact"/>
    <property type="match status" value="1"/>
</dbReference>
<dbReference type="InterPro" id="IPR029052">
    <property type="entry name" value="Metallo-depent_PP-like"/>
</dbReference>
<evidence type="ECO:0000313" key="23">
    <source>
        <dbReference type="EMBL" id="VTT65300.1"/>
    </source>
</evidence>
<comment type="cofactor">
    <cofactor evidence="3">
        <name>Fe(2+)</name>
        <dbReference type="ChEBI" id="CHEBI:29033"/>
    </cofactor>
</comment>
<dbReference type="Gene3D" id="1.10.520.20">
    <property type="entry name" value="N-terminal domain of the delta subunit of the F1F0-ATP synthase"/>
    <property type="match status" value="1"/>
</dbReference>
<dbReference type="PANTHER" id="PTHR12849:SF0">
    <property type="entry name" value="LARIAT DEBRANCHING ENZYME"/>
    <property type="match status" value="1"/>
</dbReference>
<dbReference type="Pfam" id="PF00213">
    <property type="entry name" value="OSCP"/>
    <property type="match status" value="1"/>
</dbReference>
<dbReference type="GO" id="GO:0046872">
    <property type="term" value="F:metal ion binding"/>
    <property type="evidence" value="ECO:0007669"/>
    <property type="project" value="UniProtKB-KW"/>
</dbReference>
<dbReference type="PANTHER" id="PTHR12849">
    <property type="entry name" value="RNA LARIAT DEBRANCHING ENZYME"/>
    <property type="match status" value="1"/>
</dbReference>
<keyword evidence="13" id="KW-0378">Hydrolase</keyword>
<keyword evidence="16" id="KW-0406">Ion transport</keyword>
<dbReference type="NCBIfam" id="TIGR01145">
    <property type="entry name" value="ATP_synt_delta"/>
    <property type="match status" value="1"/>
</dbReference>
<dbReference type="GO" id="GO:0016020">
    <property type="term" value="C:membrane"/>
    <property type="evidence" value="ECO:0007669"/>
    <property type="project" value="UniProtKB-SubCell"/>
</dbReference>
<dbReference type="EMBL" id="CABFJX010000135">
    <property type="protein sequence ID" value="VTT65300.1"/>
    <property type="molecule type" value="Genomic_DNA"/>
</dbReference>
<dbReference type="InterPro" id="IPR004843">
    <property type="entry name" value="Calcineurin-like_PHP"/>
</dbReference>
<evidence type="ECO:0000256" key="2">
    <source>
        <dbReference type="ARBA" id="ARBA00001947"/>
    </source>
</evidence>
<comment type="similarity">
    <text evidence="7">Belongs to the ATPase delta chain family.</text>
</comment>
<evidence type="ECO:0000256" key="21">
    <source>
        <dbReference type="PIRSR" id="PIRSR605301-1"/>
    </source>
</evidence>
<dbReference type="PROSITE" id="PS00389">
    <property type="entry name" value="ATPASE_DELTA"/>
    <property type="match status" value="1"/>
</dbReference>
<dbReference type="InterPro" id="IPR000711">
    <property type="entry name" value="ATPase_OSCP/dsu"/>
</dbReference>
<comment type="cofactor">
    <cofactor evidence="1">
        <name>Mn(2+)</name>
        <dbReference type="ChEBI" id="CHEBI:29035"/>
    </cofactor>
</comment>
<evidence type="ECO:0000256" key="13">
    <source>
        <dbReference type="ARBA" id="ARBA00022801"/>
    </source>
</evidence>
<evidence type="ECO:0000256" key="7">
    <source>
        <dbReference type="ARBA" id="ARBA00007046"/>
    </source>
</evidence>
<feature type="compositionally biased region" description="Basic and acidic residues" evidence="22">
    <location>
        <begin position="304"/>
        <end position="316"/>
    </location>
</feature>
<evidence type="ECO:0000256" key="19">
    <source>
        <dbReference type="ARBA" id="ARBA00023242"/>
    </source>
</evidence>
<dbReference type="Proteomes" id="UP000760494">
    <property type="component" value="Unassembled WGS sequence"/>
</dbReference>
<comment type="caution">
    <text evidence="23">The sequence shown here is derived from an EMBL/GenBank/DDBJ whole genome shotgun (WGS) entry which is preliminary data.</text>
</comment>
<keyword evidence="19" id="KW-0539">Nucleus</keyword>
<keyword evidence="17" id="KW-0472">Membrane</keyword>
<dbReference type="PRINTS" id="PR00125">
    <property type="entry name" value="ATPASEDELTA"/>
</dbReference>
<evidence type="ECO:0000256" key="8">
    <source>
        <dbReference type="ARBA" id="ARBA00014723"/>
    </source>
</evidence>
<name>A0A5Q3EAL9_FUSFU</name>
<keyword evidence="18" id="KW-0464">Manganese</keyword>
<evidence type="ECO:0000256" key="4">
    <source>
        <dbReference type="ARBA" id="ARBA00004123"/>
    </source>
</evidence>
<evidence type="ECO:0000256" key="16">
    <source>
        <dbReference type="ARBA" id="ARBA00023065"/>
    </source>
</evidence>
<comment type="similarity">
    <text evidence="6">Belongs to the lariat debranching enzyme family.</text>
</comment>